<keyword evidence="1" id="KW-0472">Membrane</keyword>
<dbReference type="Proteomes" id="UP001165583">
    <property type="component" value="Unassembled WGS sequence"/>
</dbReference>
<dbReference type="InterPro" id="IPR012495">
    <property type="entry name" value="TadE-like_dom"/>
</dbReference>
<feature type="transmembrane region" description="Helical" evidence="1">
    <location>
        <begin position="20"/>
        <end position="40"/>
    </location>
</feature>
<keyword evidence="1" id="KW-1133">Transmembrane helix</keyword>
<comment type="caution">
    <text evidence="3">The sequence shown here is derived from an EMBL/GenBank/DDBJ whole genome shotgun (WGS) entry which is preliminary data.</text>
</comment>
<protein>
    <submittedName>
        <fullName evidence="3">Pilus assembly protein</fullName>
    </submittedName>
</protein>
<evidence type="ECO:0000256" key="1">
    <source>
        <dbReference type="SAM" id="Phobius"/>
    </source>
</evidence>
<reference evidence="3" key="1">
    <citation type="submission" date="2022-09" db="EMBL/GenBank/DDBJ databases">
        <title>Novosphingobium sp. Nov., a polycyclic aromatic hydrocarbon-degrading bacterium isolated form mangrove sediments in HongKong.</title>
        <authorList>
            <person name="Hu Z."/>
        </authorList>
    </citation>
    <scope>NUCLEOTIDE SEQUENCE</scope>
    <source>
        <strain evidence="3">HK4-1</strain>
    </source>
</reference>
<organism evidence="3 4">
    <name type="scientific">Novosphingobium mangrovi</name>
    <name type="common">ex Huang et al. 2023</name>
    <dbReference type="NCBI Taxonomy" id="2976432"/>
    <lineage>
        <taxon>Bacteria</taxon>
        <taxon>Pseudomonadati</taxon>
        <taxon>Pseudomonadota</taxon>
        <taxon>Alphaproteobacteria</taxon>
        <taxon>Sphingomonadales</taxon>
        <taxon>Sphingomonadaceae</taxon>
        <taxon>Novosphingobium</taxon>
    </lineage>
</organism>
<sequence>MLRRLLHSSTGTTAAEFAMMLPIIMLFLLGIIDAGLYAWAFNRAEKATQMGARMAVTTQIIPGGTASNGLYNYSFAVSGGIPQGTVVPAGNFPDITCEEASGTLSCPCNACAFSTAIDTAAQTAWDNIVARMKYIYPEIDGSNVVIEYRWSGLGFAGDPNGADVAPLVTVKLKQMKYKPLSLYIFKQDVPVPAASYTLTMEDGQGTVSN</sequence>
<evidence type="ECO:0000259" key="2">
    <source>
        <dbReference type="Pfam" id="PF07811"/>
    </source>
</evidence>
<evidence type="ECO:0000313" key="4">
    <source>
        <dbReference type="Proteomes" id="UP001165583"/>
    </source>
</evidence>
<dbReference type="RefSeq" id="WP_260046161.1">
    <property type="nucleotide sequence ID" value="NZ_JANZXA010000006.1"/>
</dbReference>
<dbReference type="Pfam" id="PF07811">
    <property type="entry name" value="TadE"/>
    <property type="match status" value="1"/>
</dbReference>
<keyword evidence="4" id="KW-1185">Reference proteome</keyword>
<accession>A0ABT2I640</accession>
<keyword evidence="1" id="KW-0812">Transmembrane</keyword>
<dbReference type="EMBL" id="JANZXA010000006">
    <property type="protein sequence ID" value="MCT2400063.1"/>
    <property type="molecule type" value="Genomic_DNA"/>
</dbReference>
<name>A0ABT2I640_9SPHN</name>
<gene>
    <name evidence="3" type="ORF">NZK81_10910</name>
</gene>
<proteinExistence type="predicted"/>
<feature type="domain" description="TadE-like" evidence="2">
    <location>
        <begin position="11"/>
        <end position="53"/>
    </location>
</feature>
<evidence type="ECO:0000313" key="3">
    <source>
        <dbReference type="EMBL" id="MCT2400063.1"/>
    </source>
</evidence>